<comment type="subcellular location">
    <subcellularLocation>
        <location evidence="1">Membrane</location>
        <topology evidence="1">Multi-pass membrane protein</topology>
    </subcellularLocation>
</comment>
<feature type="domain" description="TM7S3/TM198-like" evidence="9">
    <location>
        <begin position="53"/>
        <end position="247"/>
    </location>
</feature>
<feature type="transmembrane region" description="Helical" evidence="7">
    <location>
        <begin position="178"/>
        <end position="198"/>
    </location>
</feature>
<feature type="chain" id="PRO_5040465350" description="Transmembrane protein 198" evidence="8">
    <location>
        <begin position="17"/>
        <end position="284"/>
    </location>
</feature>
<evidence type="ECO:0000256" key="2">
    <source>
        <dbReference type="ARBA" id="ARBA00006244"/>
    </source>
</evidence>
<keyword evidence="8" id="KW-0732">Signal</keyword>
<feature type="transmembrane region" description="Helical" evidence="7">
    <location>
        <begin position="45"/>
        <end position="66"/>
    </location>
</feature>
<accession>A0A9P8CW59</accession>
<feature type="transmembrane region" description="Helical" evidence="7">
    <location>
        <begin position="228"/>
        <end position="248"/>
    </location>
</feature>
<evidence type="ECO:0000256" key="7">
    <source>
        <dbReference type="SAM" id="Phobius"/>
    </source>
</evidence>
<organism evidence="10 11">
    <name type="scientific">Mortierella alpina</name>
    <name type="common">Oleaginous fungus</name>
    <name type="synonym">Mortierella renispora</name>
    <dbReference type="NCBI Taxonomy" id="64518"/>
    <lineage>
        <taxon>Eukaryota</taxon>
        <taxon>Fungi</taxon>
        <taxon>Fungi incertae sedis</taxon>
        <taxon>Mucoromycota</taxon>
        <taxon>Mortierellomycotina</taxon>
        <taxon>Mortierellomycetes</taxon>
        <taxon>Mortierellales</taxon>
        <taxon>Mortierellaceae</taxon>
        <taxon>Mortierella</taxon>
    </lineage>
</organism>
<evidence type="ECO:0000259" key="9">
    <source>
        <dbReference type="Pfam" id="PF13886"/>
    </source>
</evidence>
<evidence type="ECO:0000256" key="8">
    <source>
        <dbReference type="SAM" id="SignalP"/>
    </source>
</evidence>
<dbReference type="PANTHER" id="PTHR31247">
    <property type="entry name" value="TRANSMEMBRANE PROTEIN 198 FAMILY MEMBER"/>
    <property type="match status" value="1"/>
</dbReference>
<dbReference type="AlphaFoldDB" id="A0A9P8CW59"/>
<evidence type="ECO:0000256" key="3">
    <source>
        <dbReference type="ARBA" id="ARBA00022692"/>
    </source>
</evidence>
<dbReference type="InterPro" id="IPR025256">
    <property type="entry name" value="TM7S3/TM198-like_dom"/>
</dbReference>
<dbReference type="Pfam" id="PF13886">
    <property type="entry name" value="TM7S3_TM198"/>
    <property type="match status" value="1"/>
</dbReference>
<keyword evidence="4 7" id="KW-1133">Transmembrane helix</keyword>
<proteinExistence type="inferred from homology"/>
<evidence type="ECO:0000256" key="4">
    <source>
        <dbReference type="ARBA" id="ARBA00022989"/>
    </source>
</evidence>
<name>A0A9P8CW59_MORAP</name>
<dbReference type="EMBL" id="JAIFTL010000273">
    <property type="protein sequence ID" value="KAG9320619.1"/>
    <property type="molecule type" value="Genomic_DNA"/>
</dbReference>
<feature type="transmembrane region" description="Helical" evidence="7">
    <location>
        <begin position="100"/>
        <end position="118"/>
    </location>
</feature>
<evidence type="ECO:0000256" key="6">
    <source>
        <dbReference type="ARBA" id="ARBA00049737"/>
    </source>
</evidence>
<keyword evidence="5 7" id="KW-0472">Membrane</keyword>
<feature type="transmembrane region" description="Helical" evidence="7">
    <location>
        <begin position="125"/>
        <end position="142"/>
    </location>
</feature>
<sequence length="284" mass="30044">MLFSTLLSLFASFTSAAPVPHNDKRAIEDVGGRLLGDARSGPFNVSIQAGIAGAILIAAGLLLSFFGYRLFHITMFLIGFYFFGNVSYIAMANAGVVSQTWLLIVAIAVGIVGGLLLICCSTLGVAVLGALAFYSLGLWILGLKSGGLITSSTGRIILLVCMAVVGFILGLCREREMVIIGSAIVGAYSFVIGVDMFAHTGFTLQADSFINSKNPIENVRFENQTPGAYGLLGAFVGLTVLGMIFQFWSFGRRNFRPAAVTPAAGTVVSSEKPTTGFGGIFRRR</sequence>
<gene>
    <name evidence="10" type="ORF">KVV02_001237</name>
</gene>
<evidence type="ECO:0000313" key="11">
    <source>
        <dbReference type="Proteomes" id="UP000717515"/>
    </source>
</evidence>
<feature type="transmembrane region" description="Helical" evidence="7">
    <location>
        <begin position="154"/>
        <end position="171"/>
    </location>
</feature>
<dbReference type="InterPro" id="IPR040236">
    <property type="entry name" value="TMEM198"/>
</dbReference>
<dbReference type="GO" id="GO:0005886">
    <property type="term" value="C:plasma membrane"/>
    <property type="evidence" value="ECO:0007669"/>
    <property type="project" value="TreeGrafter"/>
</dbReference>
<evidence type="ECO:0000313" key="10">
    <source>
        <dbReference type="EMBL" id="KAG9320619.1"/>
    </source>
</evidence>
<dbReference type="PANTHER" id="PTHR31247:SF5">
    <property type="entry name" value="DUF4203 DOMAIN-CONTAINING PROTEIN"/>
    <property type="match status" value="1"/>
</dbReference>
<evidence type="ECO:0000256" key="1">
    <source>
        <dbReference type="ARBA" id="ARBA00004141"/>
    </source>
</evidence>
<comment type="caution">
    <text evidence="10">The sequence shown here is derived from an EMBL/GenBank/DDBJ whole genome shotgun (WGS) entry which is preliminary data.</text>
</comment>
<protein>
    <recommendedName>
        <fullName evidence="6">Transmembrane protein 198</fullName>
    </recommendedName>
</protein>
<evidence type="ECO:0000256" key="5">
    <source>
        <dbReference type="ARBA" id="ARBA00023136"/>
    </source>
</evidence>
<feature type="signal peptide" evidence="8">
    <location>
        <begin position="1"/>
        <end position="16"/>
    </location>
</feature>
<dbReference type="Proteomes" id="UP000717515">
    <property type="component" value="Unassembled WGS sequence"/>
</dbReference>
<comment type="similarity">
    <text evidence="2">Belongs to the TMEM198 family.</text>
</comment>
<feature type="transmembrane region" description="Helical" evidence="7">
    <location>
        <begin position="73"/>
        <end position="94"/>
    </location>
</feature>
<keyword evidence="3 7" id="KW-0812">Transmembrane</keyword>
<reference evidence="10" key="1">
    <citation type="submission" date="2021-07" db="EMBL/GenBank/DDBJ databases">
        <title>Draft genome of Mortierella alpina, strain LL118, isolated from an aspen leaf litter sample.</title>
        <authorList>
            <person name="Yang S."/>
            <person name="Vinatzer B.A."/>
        </authorList>
    </citation>
    <scope>NUCLEOTIDE SEQUENCE</scope>
    <source>
        <strain evidence="10">LL118</strain>
    </source>
</reference>